<reference evidence="2" key="3">
    <citation type="submission" date="2015-04" db="UniProtKB">
        <authorList>
            <consortium name="EnsemblPlants"/>
        </authorList>
    </citation>
    <scope>IDENTIFICATION</scope>
</reference>
<protein>
    <recommendedName>
        <fullName evidence="1">F-box domain-containing protein</fullName>
    </recommendedName>
</protein>
<accession>A0A0D9XHJ8</accession>
<dbReference type="InterPro" id="IPR053197">
    <property type="entry name" value="F-box_SCFL_complex_component"/>
</dbReference>
<dbReference type="SUPFAM" id="SSF81383">
    <property type="entry name" value="F-box domain"/>
    <property type="match status" value="1"/>
</dbReference>
<dbReference type="EnsemblPlants" id="LPERR10G01130.1">
    <property type="protein sequence ID" value="LPERR10G01130.1"/>
    <property type="gene ID" value="LPERR10G01130"/>
</dbReference>
<dbReference type="AlphaFoldDB" id="A0A0D9XHJ8"/>
<proteinExistence type="predicted"/>
<dbReference type="SUPFAM" id="SSF52047">
    <property type="entry name" value="RNI-like"/>
    <property type="match status" value="1"/>
</dbReference>
<dbReference type="PANTHER" id="PTHR34223">
    <property type="entry name" value="OS11G0201299 PROTEIN"/>
    <property type="match status" value="1"/>
</dbReference>
<dbReference type="Gramene" id="LPERR10G01130.1">
    <property type="protein sequence ID" value="LPERR10G01130.1"/>
    <property type="gene ID" value="LPERR10G01130"/>
</dbReference>
<organism evidence="2 3">
    <name type="scientific">Leersia perrieri</name>
    <dbReference type="NCBI Taxonomy" id="77586"/>
    <lineage>
        <taxon>Eukaryota</taxon>
        <taxon>Viridiplantae</taxon>
        <taxon>Streptophyta</taxon>
        <taxon>Embryophyta</taxon>
        <taxon>Tracheophyta</taxon>
        <taxon>Spermatophyta</taxon>
        <taxon>Magnoliopsida</taxon>
        <taxon>Liliopsida</taxon>
        <taxon>Poales</taxon>
        <taxon>Poaceae</taxon>
        <taxon>BOP clade</taxon>
        <taxon>Oryzoideae</taxon>
        <taxon>Oryzeae</taxon>
        <taxon>Oryzinae</taxon>
        <taxon>Leersia</taxon>
    </lineage>
</organism>
<dbReference type="STRING" id="77586.A0A0D9XHJ8"/>
<dbReference type="InterPro" id="IPR001810">
    <property type="entry name" value="F-box_dom"/>
</dbReference>
<name>A0A0D9XHJ8_9ORYZ</name>
<evidence type="ECO:0000259" key="1">
    <source>
        <dbReference type="Pfam" id="PF00646"/>
    </source>
</evidence>
<dbReference type="Pfam" id="PF00646">
    <property type="entry name" value="F-box"/>
    <property type="match status" value="1"/>
</dbReference>
<dbReference type="Gene3D" id="3.80.10.10">
    <property type="entry name" value="Ribonuclease Inhibitor"/>
    <property type="match status" value="1"/>
</dbReference>
<dbReference type="eggNOG" id="ENOG502RYTW">
    <property type="taxonomic scope" value="Eukaryota"/>
</dbReference>
<dbReference type="Proteomes" id="UP000032180">
    <property type="component" value="Chromosome 10"/>
</dbReference>
<dbReference type="InterPro" id="IPR032675">
    <property type="entry name" value="LRR_dom_sf"/>
</dbReference>
<sequence>MISFLHLSSSNACTHATCSTKGLYVRGSTTMAAAHAPSTDMLSDFPEGVLHRIMSFLTLRQAVQTCILSQRWCNLWRSMPHINADSNEFDDLWMFRRFVKRTLKLRDPVATMDSFCLWYSIDDPYIYDTAPEDANKWISHALQKQTSAVEVYFELLISDFIPLALDHSAFTSLYLTKVCFSNVMLDYGFFKQLEMGCPALEHLSLHDCNILDEISSQTLKVLTIIDTHTAWEDTISISTPSVTSLTLSSPMDGMAVLKNVESVVTASIKLIDHFVSDDDDVDLISDIRCLRQYLWTLSGVKNLEFYYLGRENSPRLEKLTLKICQQRSEGIIGELNERSFTCEQLKFVEVICSKNDPQVSIVEDFFLNNGMTAAQIHIRNVSIHSLRH</sequence>
<reference evidence="2 3" key="1">
    <citation type="submission" date="2012-08" db="EMBL/GenBank/DDBJ databases">
        <title>Oryza genome evolution.</title>
        <authorList>
            <person name="Wing R.A."/>
        </authorList>
    </citation>
    <scope>NUCLEOTIDE SEQUENCE</scope>
</reference>
<reference evidence="3" key="2">
    <citation type="submission" date="2013-12" db="EMBL/GenBank/DDBJ databases">
        <authorList>
            <person name="Yu Y."/>
            <person name="Lee S."/>
            <person name="de Baynast K."/>
            <person name="Wissotski M."/>
            <person name="Liu L."/>
            <person name="Talag J."/>
            <person name="Goicoechea J."/>
            <person name="Angelova A."/>
            <person name="Jetty R."/>
            <person name="Kudrna D."/>
            <person name="Golser W."/>
            <person name="Rivera L."/>
            <person name="Zhang J."/>
            <person name="Wing R."/>
        </authorList>
    </citation>
    <scope>NUCLEOTIDE SEQUENCE</scope>
</reference>
<keyword evidence="3" id="KW-1185">Reference proteome</keyword>
<dbReference type="PANTHER" id="PTHR34223:SF26">
    <property type="entry name" value="OS02G0188900 PROTEIN"/>
    <property type="match status" value="1"/>
</dbReference>
<evidence type="ECO:0000313" key="2">
    <source>
        <dbReference type="EnsemblPlants" id="LPERR10G01130.1"/>
    </source>
</evidence>
<evidence type="ECO:0000313" key="3">
    <source>
        <dbReference type="Proteomes" id="UP000032180"/>
    </source>
</evidence>
<feature type="domain" description="F-box" evidence="1">
    <location>
        <begin position="42"/>
        <end position="80"/>
    </location>
</feature>
<dbReference type="InterPro" id="IPR036047">
    <property type="entry name" value="F-box-like_dom_sf"/>
</dbReference>